<reference evidence="12" key="1">
    <citation type="submission" date="2020-05" db="EMBL/GenBank/DDBJ databases">
        <authorList>
            <person name="Chiriac C."/>
            <person name="Salcher M."/>
            <person name="Ghai R."/>
            <person name="Kavagutti S V."/>
        </authorList>
    </citation>
    <scope>NUCLEOTIDE SEQUENCE</scope>
</reference>
<keyword evidence="6 11" id="KW-1133">Transmembrane helix</keyword>
<proteinExistence type="inferred from homology"/>
<evidence type="ECO:0000256" key="10">
    <source>
        <dbReference type="ARBA" id="ARBA00023264"/>
    </source>
</evidence>
<keyword evidence="3" id="KW-0444">Lipid biosynthesis</keyword>
<feature type="transmembrane region" description="Helical" evidence="11">
    <location>
        <begin position="21"/>
        <end position="42"/>
    </location>
</feature>
<evidence type="ECO:0000256" key="1">
    <source>
        <dbReference type="ARBA" id="ARBA00004141"/>
    </source>
</evidence>
<keyword evidence="10" id="KW-1208">Phospholipid metabolism</keyword>
<evidence type="ECO:0000256" key="9">
    <source>
        <dbReference type="ARBA" id="ARBA00023209"/>
    </source>
</evidence>
<evidence type="ECO:0000256" key="7">
    <source>
        <dbReference type="ARBA" id="ARBA00023098"/>
    </source>
</evidence>
<comment type="subcellular location">
    <subcellularLocation>
        <location evidence="1">Membrane</location>
        <topology evidence="1">Multi-pass membrane protein</topology>
    </subcellularLocation>
</comment>
<feature type="transmembrane region" description="Helical" evidence="11">
    <location>
        <begin position="93"/>
        <end position="117"/>
    </location>
</feature>
<evidence type="ECO:0000256" key="8">
    <source>
        <dbReference type="ARBA" id="ARBA00023136"/>
    </source>
</evidence>
<keyword evidence="9" id="KW-0594">Phospholipid biosynthesis</keyword>
<dbReference type="PANTHER" id="PTHR14269">
    <property type="entry name" value="CDP-DIACYLGLYCEROL--GLYCEROL-3-PHOSPHATE 3-PHOSPHATIDYLTRANSFERASE-RELATED"/>
    <property type="match status" value="1"/>
</dbReference>
<dbReference type="NCBIfam" id="TIGR00560">
    <property type="entry name" value="pgsA"/>
    <property type="match status" value="1"/>
</dbReference>
<accession>A0A6J7ELV7</accession>
<evidence type="ECO:0000313" key="12">
    <source>
        <dbReference type="EMBL" id="CAB4884377.1"/>
    </source>
</evidence>
<comment type="similarity">
    <text evidence="2">Belongs to the CDP-alcohol phosphatidyltransferase class-I family.</text>
</comment>
<dbReference type="GO" id="GO:0046474">
    <property type="term" value="P:glycerophospholipid biosynthetic process"/>
    <property type="evidence" value="ECO:0007669"/>
    <property type="project" value="TreeGrafter"/>
</dbReference>
<gene>
    <name evidence="12" type="ORF">UFOPK3402_01618</name>
</gene>
<dbReference type="GO" id="GO:0016020">
    <property type="term" value="C:membrane"/>
    <property type="evidence" value="ECO:0007669"/>
    <property type="project" value="UniProtKB-SubCell"/>
</dbReference>
<dbReference type="InterPro" id="IPR043130">
    <property type="entry name" value="CDP-OH_PTrfase_TM_dom"/>
</dbReference>
<feature type="transmembrane region" description="Helical" evidence="11">
    <location>
        <begin position="164"/>
        <end position="189"/>
    </location>
</feature>
<evidence type="ECO:0000256" key="3">
    <source>
        <dbReference type="ARBA" id="ARBA00022516"/>
    </source>
</evidence>
<dbReference type="PANTHER" id="PTHR14269:SF52">
    <property type="entry name" value="PHOSPHATIDYLGLYCEROPHOSPHATE SYNTHASE-RELATED"/>
    <property type="match status" value="1"/>
</dbReference>
<evidence type="ECO:0000256" key="4">
    <source>
        <dbReference type="ARBA" id="ARBA00022679"/>
    </source>
</evidence>
<evidence type="ECO:0000256" key="11">
    <source>
        <dbReference type="SAM" id="Phobius"/>
    </source>
</evidence>
<keyword evidence="5 11" id="KW-0812">Transmembrane</keyword>
<evidence type="ECO:0000256" key="6">
    <source>
        <dbReference type="ARBA" id="ARBA00022989"/>
    </source>
</evidence>
<dbReference type="PIRSF" id="PIRSF000847">
    <property type="entry name" value="Phos_ph_gly_syn"/>
    <property type="match status" value="1"/>
</dbReference>
<dbReference type="PROSITE" id="PS00379">
    <property type="entry name" value="CDP_ALCOHOL_P_TRANSF"/>
    <property type="match status" value="1"/>
</dbReference>
<dbReference type="GO" id="GO:0008444">
    <property type="term" value="F:CDP-diacylglycerol-glycerol-3-phosphate 3-phosphatidyltransferase activity"/>
    <property type="evidence" value="ECO:0007669"/>
    <property type="project" value="InterPro"/>
</dbReference>
<dbReference type="EMBL" id="CAFBLS010000236">
    <property type="protein sequence ID" value="CAB4884377.1"/>
    <property type="molecule type" value="Genomic_DNA"/>
</dbReference>
<dbReference type="InterPro" id="IPR000462">
    <property type="entry name" value="CDP-OH_P_trans"/>
</dbReference>
<name>A0A6J7ELV7_9ZZZZ</name>
<organism evidence="12">
    <name type="scientific">freshwater metagenome</name>
    <dbReference type="NCBI Taxonomy" id="449393"/>
    <lineage>
        <taxon>unclassified sequences</taxon>
        <taxon>metagenomes</taxon>
        <taxon>ecological metagenomes</taxon>
    </lineage>
</organism>
<keyword evidence="8 11" id="KW-0472">Membrane</keyword>
<dbReference type="AlphaFoldDB" id="A0A6J7ELV7"/>
<dbReference type="InterPro" id="IPR050324">
    <property type="entry name" value="CDP-alcohol_PTase-I"/>
</dbReference>
<keyword evidence="4" id="KW-0808">Transferase</keyword>
<dbReference type="Pfam" id="PF01066">
    <property type="entry name" value="CDP-OH_P_transf"/>
    <property type="match status" value="1"/>
</dbReference>
<sequence>MKPAPLDPAGYPPSNAPILNLPNALTVLRLLCVPLLVVLLVADGRSGGLARDCAALVFVAASITDLMDGAIARRRGQVTTFGKIADPLADKALIGAALISLSAMGELMWWVTAVILVREIGVSLLRFWVIEHGVIPASRGGKVKTVAQTVAITMYLIDLPNVGWWPAAAATVMAIAVILTIATGLDYIVRARRLRLVPAGEVTNDGAVL</sequence>
<dbReference type="Gene3D" id="1.20.120.1760">
    <property type="match status" value="1"/>
</dbReference>
<dbReference type="InterPro" id="IPR004570">
    <property type="entry name" value="Phosphatidylglycerol_P_synth"/>
</dbReference>
<evidence type="ECO:0000256" key="5">
    <source>
        <dbReference type="ARBA" id="ARBA00022692"/>
    </source>
</evidence>
<protein>
    <submittedName>
        <fullName evidence="12">Unannotated protein</fullName>
    </submittedName>
</protein>
<dbReference type="InterPro" id="IPR048254">
    <property type="entry name" value="CDP_ALCOHOL_P_TRANSF_CS"/>
</dbReference>
<evidence type="ECO:0000256" key="2">
    <source>
        <dbReference type="ARBA" id="ARBA00010441"/>
    </source>
</evidence>
<keyword evidence="7" id="KW-0443">Lipid metabolism</keyword>